<feature type="region of interest" description="Disordered" evidence="1">
    <location>
        <begin position="48"/>
        <end position="93"/>
    </location>
</feature>
<protein>
    <submittedName>
        <fullName evidence="2">Uncharacterized protein</fullName>
    </submittedName>
</protein>
<organism evidence="2 3">
    <name type="scientific">Prescottella agglutinans</name>
    <dbReference type="NCBI Taxonomy" id="1644129"/>
    <lineage>
        <taxon>Bacteria</taxon>
        <taxon>Bacillati</taxon>
        <taxon>Actinomycetota</taxon>
        <taxon>Actinomycetes</taxon>
        <taxon>Mycobacteriales</taxon>
        <taxon>Nocardiaceae</taxon>
        <taxon>Prescottella</taxon>
    </lineage>
</organism>
<dbReference type="Proteomes" id="UP001160334">
    <property type="component" value="Unassembled WGS sequence"/>
</dbReference>
<reference evidence="2 3" key="1">
    <citation type="submission" date="2023-04" db="EMBL/GenBank/DDBJ databases">
        <title>Forest soil microbial communities from Buena Vista Peninsula, Colon Province, Panama.</title>
        <authorList>
            <person name="Bouskill N."/>
        </authorList>
    </citation>
    <scope>NUCLEOTIDE SEQUENCE [LARGE SCALE GENOMIC DNA]</scope>
    <source>
        <strain evidence="2 3">CFH S0262</strain>
    </source>
</reference>
<feature type="compositionally biased region" description="Pro residues" evidence="1">
    <location>
        <begin position="57"/>
        <end position="75"/>
    </location>
</feature>
<feature type="compositionally biased region" description="Basic and acidic residues" evidence="1">
    <location>
        <begin position="117"/>
        <end position="153"/>
    </location>
</feature>
<evidence type="ECO:0000256" key="1">
    <source>
        <dbReference type="SAM" id="MobiDB-lite"/>
    </source>
</evidence>
<proteinExistence type="predicted"/>
<evidence type="ECO:0000313" key="2">
    <source>
        <dbReference type="EMBL" id="MDH6280067.1"/>
    </source>
</evidence>
<evidence type="ECO:0000313" key="3">
    <source>
        <dbReference type="Proteomes" id="UP001160334"/>
    </source>
</evidence>
<name>A0ABT6M6X8_9NOCA</name>
<comment type="caution">
    <text evidence="2">The sequence shown here is derived from an EMBL/GenBank/DDBJ whole genome shotgun (WGS) entry which is preliminary data.</text>
</comment>
<accession>A0ABT6M6X8</accession>
<keyword evidence="3" id="KW-1185">Reference proteome</keyword>
<gene>
    <name evidence="2" type="ORF">M2280_001276</name>
</gene>
<sequence>MVDTDSGGLDAVLARLHGLSDAELLAVVVAATAGRPALAPVHAAASMLSAGGGHTPDIPPDPSRPTAPPDVPPPMTMAGTAVPGPDYTDSGVPTFDRVRDKIEERFGTALGSEELERDSRAGRDLDEQWQAREKAAHDKLDEIRRSIKHEQNE</sequence>
<dbReference type="EMBL" id="JARXVC010000002">
    <property type="protein sequence ID" value="MDH6280067.1"/>
    <property type="molecule type" value="Genomic_DNA"/>
</dbReference>
<feature type="region of interest" description="Disordered" evidence="1">
    <location>
        <begin position="106"/>
        <end position="153"/>
    </location>
</feature>
<dbReference type="RefSeq" id="WP_280759405.1">
    <property type="nucleotide sequence ID" value="NZ_JARXVC010000002.1"/>
</dbReference>